<evidence type="ECO:0000256" key="3">
    <source>
        <dbReference type="ARBA" id="ARBA00009986"/>
    </source>
</evidence>
<dbReference type="NCBIfam" id="TIGR01780">
    <property type="entry name" value="SSADH"/>
    <property type="match status" value="1"/>
</dbReference>
<dbReference type="AlphaFoldDB" id="A0A0M4EHD6"/>
<dbReference type="CDD" id="cd07103">
    <property type="entry name" value="ALDH_F5_SSADH_GabD"/>
    <property type="match status" value="1"/>
</dbReference>
<dbReference type="InterPro" id="IPR010102">
    <property type="entry name" value="Succ_semiAld_DH"/>
</dbReference>
<evidence type="ECO:0000259" key="8">
    <source>
        <dbReference type="Pfam" id="PF00171"/>
    </source>
</evidence>
<reference evidence="9 10" key="1">
    <citation type="submission" date="2015-08" db="EMBL/GenBank/DDBJ databases">
        <title>Ancestral chromatin configuration constrains chromatin evolution on differentiating sex chromosomes in Drosophila.</title>
        <authorList>
            <person name="Zhou Q."/>
            <person name="Bachtrog D."/>
        </authorList>
    </citation>
    <scope>NUCLEOTIDE SEQUENCE [LARGE SCALE GENOMIC DNA]</scope>
    <source>
        <tissue evidence="9">Whole larvae</tissue>
    </source>
</reference>
<dbReference type="OrthoDB" id="310895at2759"/>
<dbReference type="InterPro" id="IPR016163">
    <property type="entry name" value="Ald_DH_C"/>
</dbReference>
<dbReference type="InterPro" id="IPR016161">
    <property type="entry name" value="Ald_DH/histidinol_DH"/>
</dbReference>
<keyword evidence="7" id="KW-0496">Mitochondrion</keyword>
<protein>
    <recommendedName>
        <fullName evidence="7">Succinate-semialdehyde dehydrogenase</fullName>
        <ecNumber evidence="7">1.2.1.24</ecNumber>
    </recommendedName>
</protein>
<dbReference type="SUPFAM" id="SSF53720">
    <property type="entry name" value="ALDH-like"/>
    <property type="match status" value="1"/>
</dbReference>
<comment type="similarity">
    <text evidence="3 6">Belongs to the aldehyde dehydrogenase family.</text>
</comment>
<evidence type="ECO:0000313" key="9">
    <source>
        <dbReference type="EMBL" id="ALC48004.1"/>
    </source>
</evidence>
<evidence type="ECO:0000256" key="7">
    <source>
        <dbReference type="RuleBase" id="RU365091"/>
    </source>
</evidence>
<comment type="function">
    <text evidence="1">Catalyzes one step in the degradation of the inhibitory neurotransmitter gamma-aminobutyric acid (GABA).</text>
</comment>
<dbReference type="GO" id="GO:0004777">
    <property type="term" value="F:succinate-semialdehyde dehydrogenase (NAD+) activity"/>
    <property type="evidence" value="ECO:0007669"/>
    <property type="project" value="UniProtKB-UniRule"/>
</dbReference>
<keyword evidence="4 6" id="KW-0560">Oxidoreductase</keyword>
<dbReference type="SMR" id="A0A0M4EHD6"/>
<proteinExistence type="inferred from homology"/>
<keyword evidence="7" id="KW-0520">NAD</keyword>
<dbReference type="InterPro" id="IPR050740">
    <property type="entry name" value="Aldehyde_DH_Superfamily"/>
</dbReference>
<dbReference type="PROSITE" id="PS00687">
    <property type="entry name" value="ALDEHYDE_DEHYDR_GLU"/>
    <property type="match status" value="1"/>
</dbReference>
<comment type="subcellular location">
    <subcellularLocation>
        <location evidence="7">Mitochondrion</location>
    </subcellularLocation>
</comment>
<organism evidence="9 10">
    <name type="scientific">Drosophila busckii</name>
    <name type="common">Fruit fly</name>
    <dbReference type="NCBI Taxonomy" id="30019"/>
    <lineage>
        <taxon>Eukaryota</taxon>
        <taxon>Metazoa</taxon>
        <taxon>Ecdysozoa</taxon>
        <taxon>Arthropoda</taxon>
        <taxon>Hexapoda</taxon>
        <taxon>Insecta</taxon>
        <taxon>Pterygota</taxon>
        <taxon>Neoptera</taxon>
        <taxon>Endopterygota</taxon>
        <taxon>Diptera</taxon>
        <taxon>Brachycera</taxon>
        <taxon>Muscomorpha</taxon>
        <taxon>Ephydroidea</taxon>
        <taxon>Drosophilidae</taxon>
        <taxon>Drosophila</taxon>
    </lineage>
</organism>
<dbReference type="Pfam" id="PF00171">
    <property type="entry name" value="Aldedh"/>
    <property type="match status" value="1"/>
</dbReference>
<evidence type="ECO:0000256" key="2">
    <source>
        <dbReference type="ARBA" id="ARBA00005176"/>
    </source>
</evidence>
<name>A0A0M4EHD6_DROBS</name>
<dbReference type="STRING" id="30019.A0A0M4EHD6"/>
<dbReference type="InterPro" id="IPR015590">
    <property type="entry name" value="Aldehyde_DH_dom"/>
</dbReference>
<dbReference type="FunFam" id="3.40.309.10:FF:000004">
    <property type="entry name" value="Succinate-semialdehyde dehydrogenase I"/>
    <property type="match status" value="1"/>
</dbReference>
<comment type="catalytic activity">
    <reaction evidence="7">
        <text>succinate semialdehyde + NAD(+) + H2O = succinate + NADH + 2 H(+)</text>
        <dbReference type="Rhea" id="RHEA:13217"/>
        <dbReference type="ChEBI" id="CHEBI:15377"/>
        <dbReference type="ChEBI" id="CHEBI:15378"/>
        <dbReference type="ChEBI" id="CHEBI:30031"/>
        <dbReference type="ChEBI" id="CHEBI:57540"/>
        <dbReference type="ChEBI" id="CHEBI:57706"/>
        <dbReference type="ChEBI" id="CHEBI:57945"/>
        <dbReference type="EC" id="1.2.1.24"/>
    </reaction>
</comment>
<dbReference type="Gene3D" id="3.40.309.10">
    <property type="entry name" value="Aldehyde Dehydrogenase, Chain A, domain 2"/>
    <property type="match status" value="1"/>
</dbReference>
<dbReference type="OMA" id="IGELFCK"/>
<dbReference type="InterPro" id="IPR029510">
    <property type="entry name" value="Ald_DH_CS_GLU"/>
</dbReference>
<evidence type="ECO:0000256" key="5">
    <source>
        <dbReference type="PROSITE-ProRule" id="PRU10007"/>
    </source>
</evidence>
<feature type="domain" description="Aldehyde dehydrogenase" evidence="8">
    <location>
        <begin position="54"/>
        <end position="517"/>
    </location>
</feature>
<evidence type="ECO:0000313" key="10">
    <source>
        <dbReference type="Proteomes" id="UP000494163"/>
    </source>
</evidence>
<dbReference type="GO" id="GO:0005739">
    <property type="term" value="C:mitochondrion"/>
    <property type="evidence" value="ECO:0007669"/>
    <property type="project" value="UniProtKB-SubCell"/>
</dbReference>
<dbReference type="InterPro" id="IPR016162">
    <property type="entry name" value="Ald_DH_N"/>
</dbReference>
<dbReference type="FunFam" id="3.40.605.10:FF:000005">
    <property type="entry name" value="Succinate-semialdehyde dehydrogenase I"/>
    <property type="match status" value="1"/>
</dbReference>
<dbReference type="PANTHER" id="PTHR43353:SF5">
    <property type="entry name" value="SUCCINATE-SEMIALDEHYDE DEHYDROGENASE, MITOCHONDRIAL"/>
    <property type="match status" value="1"/>
</dbReference>
<dbReference type="PANTHER" id="PTHR43353">
    <property type="entry name" value="SUCCINATE-SEMIALDEHYDE DEHYDROGENASE, MITOCHONDRIAL"/>
    <property type="match status" value="1"/>
</dbReference>
<dbReference type="Gene3D" id="3.40.605.10">
    <property type="entry name" value="Aldehyde Dehydrogenase, Chain A, domain 1"/>
    <property type="match status" value="1"/>
</dbReference>
<dbReference type="GO" id="GO:0009450">
    <property type="term" value="P:gamma-aminobutyric acid catabolic process"/>
    <property type="evidence" value="ECO:0007669"/>
    <property type="project" value="UniProtKB-UniRule"/>
</dbReference>
<evidence type="ECO:0000256" key="4">
    <source>
        <dbReference type="ARBA" id="ARBA00023002"/>
    </source>
</evidence>
<sequence length="525" mass="57359">MNNRRVFSNTYWILRWPTTKMFRAVNSFNRILMANGMRNFSALVQTKALVNGNWVNSSNNDVFEVKNPANGEVIGQVPNMTVADAQEAICAAKQAFESKEWRSMTAKDRSNLLKKWHKLIEQHTDEIAEIMTAESGKPINESKGEVMYGNAFVEWFAEEARRIYGEIVPSGAPNREIIVMKQPIGVAALITPWNFPMAMITRKAGAALAAGCTVVVKPSEDTPLTALAVAKLAEDAGIPKGVINVITTNKAAPIGDLFCKSPDVRGISFTGSTEVGKLLFRNAADGIKRVCLELGGNAPFIVFDTANVEKAVDGAMASKFRNCGQTCVSANRFFVQEGVYDKFVSQLKQRVEALKVGQGQSCDVQIGPLINKMQFDKVSAFVEDARSKSANIISGGKNIPELGSLFYAPTIITDVPPTAKLYTEEVFGPVASIIKFKDEAEAIQKANDTRRGLAGYFYSDNLQQVFRVAKRMEVGMVGVNEGIISAVEAPFGGVKESGVGREGSRHGIDDYVDIKYICMGNLKYD</sequence>
<dbReference type="UniPathway" id="UPA00733"/>
<gene>
    <name evidence="9" type="ORF">Dbus_chr3Rg2754</name>
</gene>
<accession>A0A0M4EHD6</accession>
<dbReference type="Proteomes" id="UP000494163">
    <property type="component" value="Chromosome 3R"/>
</dbReference>
<keyword evidence="10" id="KW-1185">Reference proteome</keyword>
<evidence type="ECO:0000256" key="1">
    <source>
        <dbReference type="ARBA" id="ARBA00003743"/>
    </source>
</evidence>
<comment type="subunit">
    <text evidence="7">Homotetramer.</text>
</comment>
<dbReference type="EC" id="1.2.1.24" evidence="7"/>
<evidence type="ECO:0000256" key="6">
    <source>
        <dbReference type="RuleBase" id="RU003345"/>
    </source>
</evidence>
<dbReference type="EMBL" id="CP012526">
    <property type="protein sequence ID" value="ALC48004.1"/>
    <property type="molecule type" value="Genomic_DNA"/>
</dbReference>
<comment type="pathway">
    <text evidence="2 7">Amino-acid degradation; 4-aminobutanoate degradation.</text>
</comment>
<feature type="active site" evidence="5">
    <location>
        <position position="293"/>
    </location>
</feature>